<dbReference type="AlphaFoldDB" id="A0A6I6DG89"/>
<dbReference type="EMBL" id="CP046457">
    <property type="protein sequence ID" value="QGU00038.1"/>
    <property type="molecule type" value="Genomic_DNA"/>
</dbReference>
<proteinExistence type="predicted"/>
<accession>A0A6I6DG89</accession>
<evidence type="ECO:0000313" key="2">
    <source>
        <dbReference type="EMBL" id="QGU00038.1"/>
    </source>
</evidence>
<evidence type="ECO:0000313" key="3">
    <source>
        <dbReference type="Proteomes" id="UP000426444"/>
    </source>
</evidence>
<name>A0A6I6DG89_9FIRM</name>
<protein>
    <recommendedName>
        <fullName evidence="1">DUF2344 domain-containing protein</fullName>
    </recommendedName>
</protein>
<dbReference type="KEGG" id="salq:SYNTR_1444"/>
<dbReference type="OrthoDB" id="9780488at2"/>
<reference evidence="3" key="1">
    <citation type="journal article" date="2019" name="Microbiology">
        <title>Complete Genome Sequence of an Uncultured Bacterium of the Candidate Phylum Bipolaricaulota.</title>
        <authorList>
            <person name="Kadnikov V.V."/>
            <person name="Mardanov A.V."/>
            <person name="Beletsky A.V."/>
            <person name="Frank Y.A."/>
            <person name="Karnachuk O.V."/>
            <person name="Ravin N.V."/>
        </authorList>
    </citation>
    <scope>NUCLEOTIDE SEQUENCE [LARGE SCALE GENOMIC DNA]</scope>
</reference>
<organism evidence="2 3">
    <name type="scientific">Candidatus Syntrophocurvum alkaliphilum</name>
    <dbReference type="NCBI Taxonomy" id="2293317"/>
    <lineage>
        <taxon>Bacteria</taxon>
        <taxon>Bacillati</taxon>
        <taxon>Bacillota</taxon>
        <taxon>Clostridia</taxon>
        <taxon>Eubacteriales</taxon>
        <taxon>Syntrophomonadaceae</taxon>
        <taxon>Candidatus Syntrophocurvum</taxon>
    </lineage>
</organism>
<dbReference type="RefSeq" id="WP_156203867.1">
    <property type="nucleotide sequence ID" value="NZ_CP046457.1"/>
</dbReference>
<gene>
    <name evidence="2" type="ORF">SYNTR_1444</name>
</gene>
<evidence type="ECO:0000259" key="1">
    <source>
        <dbReference type="Pfam" id="PF10105"/>
    </source>
</evidence>
<feature type="domain" description="DUF2344" evidence="1">
    <location>
        <begin position="2"/>
        <end position="184"/>
    </location>
</feature>
<dbReference type="Proteomes" id="UP000426444">
    <property type="component" value="Chromosome"/>
</dbReference>
<dbReference type="InterPro" id="IPR018768">
    <property type="entry name" value="DUF2344"/>
</dbReference>
<sequence length="226" mass="25961">MRLRVEYKVGPELRFLGNLDMINLMKRALRRADIPYALGGGYNPNVKLSMGTVLPVGVWGEREYFDLELKEYLQPNEFISKMNNTLPDNLKINQCMEINAKAPSLMKIINSACYSIVVNDTKKNLEQIVSQIINSKEIKVQGKGKKKNVIKDIRPGIYSINMLQTKDSVIINIWVSTGDEINVRYDELETVIIDFGLNKDNIVDLFRYGNFVKEGNYFYNPLEKVK</sequence>
<dbReference type="Pfam" id="PF10105">
    <property type="entry name" value="DUF2344"/>
    <property type="match status" value="1"/>
</dbReference>
<dbReference type="NCBIfam" id="TIGR03936">
    <property type="entry name" value="sam_1_link_chp"/>
    <property type="match status" value="1"/>
</dbReference>
<keyword evidence="3" id="KW-1185">Reference proteome</keyword>